<protein>
    <submittedName>
        <fullName evidence="2">Uncharacterized protein</fullName>
    </submittedName>
</protein>
<comment type="caution">
    <text evidence="2">The sequence shown here is derived from an EMBL/GenBank/DDBJ whole genome shotgun (WGS) entry which is preliminary data.</text>
</comment>
<feature type="compositionally biased region" description="Basic residues" evidence="1">
    <location>
        <begin position="20"/>
        <end position="29"/>
    </location>
</feature>
<sequence length="114" mass="13198">MHQHTSSHHPPPPSPLPHHNPPHHTQNRQRNKEEKASLITIQEALLQNIEKGNEDVENPAFDYSFKPDVYKNTITMHCTTSNFKNTSQPEKVRARRRKKSLFMTNIIDRRGLGA</sequence>
<proteinExistence type="predicted"/>
<evidence type="ECO:0000256" key="1">
    <source>
        <dbReference type="SAM" id="MobiDB-lite"/>
    </source>
</evidence>
<evidence type="ECO:0000313" key="2">
    <source>
        <dbReference type="EMBL" id="MPC21122.1"/>
    </source>
</evidence>
<dbReference type="EMBL" id="VSRR010000945">
    <property type="protein sequence ID" value="MPC21122.1"/>
    <property type="molecule type" value="Genomic_DNA"/>
</dbReference>
<keyword evidence="3" id="KW-1185">Reference proteome</keyword>
<organism evidence="2 3">
    <name type="scientific">Portunus trituberculatus</name>
    <name type="common">Swimming crab</name>
    <name type="synonym">Neptunus trituberculatus</name>
    <dbReference type="NCBI Taxonomy" id="210409"/>
    <lineage>
        <taxon>Eukaryota</taxon>
        <taxon>Metazoa</taxon>
        <taxon>Ecdysozoa</taxon>
        <taxon>Arthropoda</taxon>
        <taxon>Crustacea</taxon>
        <taxon>Multicrustacea</taxon>
        <taxon>Malacostraca</taxon>
        <taxon>Eumalacostraca</taxon>
        <taxon>Eucarida</taxon>
        <taxon>Decapoda</taxon>
        <taxon>Pleocyemata</taxon>
        <taxon>Brachyura</taxon>
        <taxon>Eubrachyura</taxon>
        <taxon>Portunoidea</taxon>
        <taxon>Portunidae</taxon>
        <taxon>Portuninae</taxon>
        <taxon>Portunus</taxon>
    </lineage>
</organism>
<accession>A0A5B7DHX4</accession>
<name>A0A5B7DHX4_PORTR</name>
<evidence type="ECO:0000313" key="3">
    <source>
        <dbReference type="Proteomes" id="UP000324222"/>
    </source>
</evidence>
<feature type="region of interest" description="Disordered" evidence="1">
    <location>
        <begin position="1"/>
        <end position="36"/>
    </location>
</feature>
<dbReference type="Proteomes" id="UP000324222">
    <property type="component" value="Unassembled WGS sequence"/>
</dbReference>
<feature type="compositionally biased region" description="Pro residues" evidence="1">
    <location>
        <begin position="9"/>
        <end position="19"/>
    </location>
</feature>
<reference evidence="2 3" key="1">
    <citation type="submission" date="2019-05" db="EMBL/GenBank/DDBJ databases">
        <title>Another draft genome of Portunus trituberculatus and its Hox gene families provides insights of decapod evolution.</title>
        <authorList>
            <person name="Jeong J.-H."/>
            <person name="Song I."/>
            <person name="Kim S."/>
            <person name="Choi T."/>
            <person name="Kim D."/>
            <person name="Ryu S."/>
            <person name="Kim W."/>
        </authorList>
    </citation>
    <scope>NUCLEOTIDE SEQUENCE [LARGE SCALE GENOMIC DNA]</scope>
    <source>
        <tissue evidence="2">Muscle</tissue>
    </source>
</reference>
<dbReference type="AlphaFoldDB" id="A0A5B7DHX4"/>
<gene>
    <name evidence="2" type="ORF">E2C01_014098</name>
</gene>